<dbReference type="EMBL" id="CP029494">
    <property type="protein sequence ID" value="AWN24285.1"/>
    <property type="molecule type" value="Genomic_DNA"/>
</dbReference>
<dbReference type="KEGG" id="dez:DKM44_14475"/>
<dbReference type="RefSeq" id="WP_109828010.1">
    <property type="nucleotide sequence ID" value="NZ_CP029494.1"/>
</dbReference>
<evidence type="ECO:0000313" key="2">
    <source>
        <dbReference type="EMBL" id="AWN24285.1"/>
    </source>
</evidence>
<reference evidence="2 3" key="1">
    <citation type="submission" date="2018-05" db="EMBL/GenBank/DDBJ databases">
        <title>Complete Genome Sequence of Deinococcus sp. strain 17bor-2.</title>
        <authorList>
            <person name="Srinivasan S."/>
        </authorList>
    </citation>
    <scope>NUCLEOTIDE SEQUENCE [LARGE SCALE GENOMIC DNA]</scope>
    <source>
        <strain evidence="2 3">17bor-2</strain>
    </source>
</reference>
<feature type="region of interest" description="Disordered" evidence="1">
    <location>
        <begin position="1"/>
        <end position="83"/>
    </location>
</feature>
<protein>
    <submittedName>
        <fullName evidence="2">Uncharacterized protein</fullName>
    </submittedName>
</protein>
<evidence type="ECO:0000256" key="1">
    <source>
        <dbReference type="SAM" id="MobiDB-lite"/>
    </source>
</evidence>
<dbReference type="AlphaFoldDB" id="A0A2Z3JH10"/>
<dbReference type="OrthoDB" id="9916918at2"/>
<accession>A0A2Z3JH10</accession>
<proteinExistence type="predicted"/>
<dbReference type="Proteomes" id="UP000245368">
    <property type="component" value="Chromosome"/>
</dbReference>
<evidence type="ECO:0000313" key="3">
    <source>
        <dbReference type="Proteomes" id="UP000245368"/>
    </source>
</evidence>
<name>A0A2Z3JH10_9DEIO</name>
<gene>
    <name evidence="2" type="ORF">DKM44_14475</name>
</gene>
<sequence>MTDKLDDTTPLAGLTPEPAPGPAHGDEGLLGRVLNPDPDPAYTSGDGEEPGILTALVRPLVDTDGLESRDPDADDGTTDNSQA</sequence>
<organism evidence="2 3">
    <name type="scientific">Deinococcus irradiatisoli</name>
    <dbReference type="NCBI Taxonomy" id="2202254"/>
    <lineage>
        <taxon>Bacteria</taxon>
        <taxon>Thermotogati</taxon>
        <taxon>Deinococcota</taxon>
        <taxon>Deinococci</taxon>
        <taxon>Deinococcales</taxon>
        <taxon>Deinococcaceae</taxon>
        <taxon>Deinococcus</taxon>
    </lineage>
</organism>
<keyword evidence="3" id="KW-1185">Reference proteome</keyword>